<dbReference type="SUPFAM" id="SSF54211">
    <property type="entry name" value="Ribosomal protein S5 domain 2-like"/>
    <property type="match status" value="1"/>
</dbReference>
<dbReference type="NCBIfam" id="NF001099">
    <property type="entry name" value="PRK00132.1"/>
    <property type="match status" value="1"/>
</dbReference>
<dbReference type="GO" id="GO:0006412">
    <property type="term" value="P:translation"/>
    <property type="evidence" value="ECO:0007669"/>
    <property type="project" value="UniProtKB-UniRule"/>
</dbReference>
<sequence>MESGNVFYATGKRKDSIAKVWLTPGNGKIVVNNKDLNEYFELNVTRDLLLSPLVLTEKSDAFDIKVTVMGGGKSGQAGAVRLGVSKALELSDPDLRGVLKNAGFLTRDSRKKERKKYGKKGARASFQFSKR</sequence>
<dbReference type="RefSeq" id="WP_092229722.1">
    <property type="nucleotide sequence ID" value="NZ_FNLL01000001.1"/>
</dbReference>
<dbReference type="EMBL" id="FNLL01000001">
    <property type="protein sequence ID" value="SDT84525.1"/>
    <property type="molecule type" value="Genomic_DNA"/>
</dbReference>
<dbReference type="InterPro" id="IPR020568">
    <property type="entry name" value="Ribosomal_Su5_D2-typ_SF"/>
</dbReference>
<dbReference type="PANTHER" id="PTHR21569">
    <property type="entry name" value="RIBOSOMAL PROTEIN S9"/>
    <property type="match status" value="1"/>
</dbReference>
<dbReference type="InterPro" id="IPR000754">
    <property type="entry name" value="Ribosomal_uS9"/>
</dbReference>
<dbReference type="InterPro" id="IPR023035">
    <property type="entry name" value="Ribosomal_uS9_bac/plastid"/>
</dbReference>
<dbReference type="InterPro" id="IPR020574">
    <property type="entry name" value="Ribosomal_uS9_CS"/>
</dbReference>
<evidence type="ECO:0000313" key="9">
    <source>
        <dbReference type="Proteomes" id="UP000199608"/>
    </source>
</evidence>
<organism evidence="8 9">
    <name type="scientific">Desulfobacula phenolica</name>
    <dbReference type="NCBI Taxonomy" id="90732"/>
    <lineage>
        <taxon>Bacteria</taxon>
        <taxon>Pseudomonadati</taxon>
        <taxon>Thermodesulfobacteriota</taxon>
        <taxon>Desulfobacteria</taxon>
        <taxon>Desulfobacterales</taxon>
        <taxon>Desulfobacteraceae</taxon>
        <taxon>Desulfobacula</taxon>
    </lineage>
</organism>
<dbReference type="FunFam" id="3.30.230.10:FF:000001">
    <property type="entry name" value="30S ribosomal protein S9"/>
    <property type="match status" value="1"/>
</dbReference>
<dbReference type="GO" id="GO:0022627">
    <property type="term" value="C:cytosolic small ribosomal subunit"/>
    <property type="evidence" value="ECO:0007669"/>
    <property type="project" value="TreeGrafter"/>
</dbReference>
<evidence type="ECO:0000256" key="5">
    <source>
        <dbReference type="HAMAP-Rule" id="MF_00532"/>
    </source>
</evidence>
<name>A0A1H2DNQ5_9BACT</name>
<dbReference type="GO" id="GO:0003735">
    <property type="term" value="F:structural constituent of ribosome"/>
    <property type="evidence" value="ECO:0007669"/>
    <property type="project" value="InterPro"/>
</dbReference>
<accession>A0A1H2DNQ5</accession>
<feature type="region of interest" description="Disordered" evidence="7">
    <location>
        <begin position="109"/>
        <end position="131"/>
    </location>
</feature>
<keyword evidence="2 5" id="KW-0689">Ribosomal protein</keyword>
<dbReference type="PANTHER" id="PTHR21569:SF1">
    <property type="entry name" value="SMALL RIBOSOMAL SUBUNIT PROTEIN US9M"/>
    <property type="match status" value="1"/>
</dbReference>
<comment type="similarity">
    <text evidence="1 5 6">Belongs to the universal ribosomal protein uS9 family.</text>
</comment>
<reference evidence="9" key="1">
    <citation type="submission" date="2016-10" db="EMBL/GenBank/DDBJ databases">
        <authorList>
            <person name="Varghese N."/>
            <person name="Submissions S."/>
        </authorList>
    </citation>
    <scope>NUCLEOTIDE SEQUENCE [LARGE SCALE GENOMIC DNA]</scope>
    <source>
        <strain evidence="9">DSM 3384</strain>
    </source>
</reference>
<proteinExistence type="inferred from homology"/>
<dbReference type="AlphaFoldDB" id="A0A1H2DNQ5"/>
<evidence type="ECO:0000256" key="3">
    <source>
        <dbReference type="ARBA" id="ARBA00023274"/>
    </source>
</evidence>
<feature type="compositionally biased region" description="Basic residues" evidence="7">
    <location>
        <begin position="112"/>
        <end position="122"/>
    </location>
</feature>
<dbReference type="Gene3D" id="3.30.230.10">
    <property type="match status" value="1"/>
</dbReference>
<keyword evidence="9" id="KW-1185">Reference proteome</keyword>
<dbReference type="Pfam" id="PF00380">
    <property type="entry name" value="Ribosomal_S9"/>
    <property type="match status" value="1"/>
</dbReference>
<dbReference type="Proteomes" id="UP000199608">
    <property type="component" value="Unassembled WGS sequence"/>
</dbReference>
<evidence type="ECO:0000256" key="4">
    <source>
        <dbReference type="ARBA" id="ARBA00035259"/>
    </source>
</evidence>
<dbReference type="PROSITE" id="PS00360">
    <property type="entry name" value="RIBOSOMAL_S9"/>
    <property type="match status" value="1"/>
</dbReference>
<dbReference type="InterPro" id="IPR014721">
    <property type="entry name" value="Ribsml_uS5_D2-typ_fold_subgr"/>
</dbReference>
<protein>
    <recommendedName>
        <fullName evidence="4 5">Small ribosomal subunit protein uS9</fullName>
    </recommendedName>
</protein>
<evidence type="ECO:0000256" key="7">
    <source>
        <dbReference type="SAM" id="MobiDB-lite"/>
    </source>
</evidence>
<dbReference type="GO" id="GO:0003723">
    <property type="term" value="F:RNA binding"/>
    <property type="evidence" value="ECO:0007669"/>
    <property type="project" value="TreeGrafter"/>
</dbReference>
<dbReference type="HAMAP" id="MF_00532_B">
    <property type="entry name" value="Ribosomal_uS9_B"/>
    <property type="match status" value="1"/>
</dbReference>
<evidence type="ECO:0000256" key="2">
    <source>
        <dbReference type="ARBA" id="ARBA00022980"/>
    </source>
</evidence>
<evidence type="ECO:0000313" key="8">
    <source>
        <dbReference type="EMBL" id="SDT84525.1"/>
    </source>
</evidence>
<gene>
    <name evidence="5" type="primary">rpsI</name>
    <name evidence="8" type="ORF">SAMN04487931_101294</name>
</gene>
<evidence type="ECO:0000256" key="6">
    <source>
        <dbReference type="RuleBase" id="RU003815"/>
    </source>
</evidence>
<keyword evidence="3 5" id="KW-0687">Ribonucleoprotein</keyword>
<evidence type="ECO:0000256" key="1">
    <source>
        <dbReference type="ARBA" id="ARBA00005251"/>
    </source>
</evidence>